<dbReference type="AlphaFoldDB" id="A0A9N8WLL7"/>
<gene>
    <name evidence="1" type="ORF">AMORRO_LOCUS2579</name>
</gene>
<dbReference type="OrthoDB" id="2373501at2759"/>
<reference evidence="1" key="1">
    <citation type="submission" date="2021-06" db="EMBL/GenBank/DDBJ databases">
        <authorList>
            <person name="Kallberg Y."/>
            <person name="Tangrot J."/>
            <person name="Rosling A."/>
        </authorList>
    </citation>
    <scope>NUCLEOTIDE SEQUENCE</scope>
    <source>
        <strain evidence="1">CL551</strain>
    </source>
</reference>
<proteinExistence type="predicted"/>
<dbReference type="EMBL" id="CAJVPV010001112">
    <property type="protein sequence ID" value="CAG8486734.1"/>
    <property type="molecule type" value="Genomic_DNA"/>
</dbReference>
<accession>A0A9N8WLL7</accession>
<evidence type="ECO:0000313" key="1">
    <source>
        <dbReference type="EMBL" id="CAG8486734.1"/>
    </source>
</evidence>
<sequence length="155" mass="18055">MEKLFTWLLYIDANALYTGTMIQYMSTGAHRWIISKETPDLFNKIIKYEIPDDAPKGYILEVDLDYLYKLHKLHSAYSLASENIEISKEEMSDPLDTRKWILSDGITILAFGDWRIIAYKKMIDKGMFHEEAEKKNDEPRVKTPISIVDQLTCLS</sequence>
<name>A0A9N8WLL7_9GLOM</name>
<organism evidence="1 2">
    <name type="scientific">Acaulospora morrowiae</name>
    <dbReference type="NCBI Taxonomy" id="94023"/>
    <lineage>
        <taxon>Eukaryota</taxon>
        <taxon>Fungi</taxon>
        <taxon>Fungi incertae sedis</taxon>
        <taxon>Mucoromycota</taxon>
        <taxon>Glomeromycotina</taxon>
        <taxon>Glomeromycetes</taxon>
        <taxon>Diversisporales</taxon>
        <taxon>Acaulosporaceae</taxon>
        <taxon>Acaulospora</taxon>
    </lineage>
</organism>
<dbReference type="Proteomes" id="UP000789342">
    <property type="component" value="Unassembled WGS sequence"/>
</dbReference>
<keyword evidence="2" id="KW-1185">Reference proteome</keyword>
<comment type="caution">
    <text evidence="1">The sequence shown here is derived from an EMBL/GenBank/DDBJ whole genome shotgun (WGS) entry which is preliminary data.</text>
</comment>
<evidence type="ECO:0000313" key="2">
    <source>
        <dbReference type="Proteomes" id="UP000789342"/>
    </source>
</evidence>
<protein>
    <submittedName>
        <fullName evidence="1">4515_t:CDS:1</fullName>
    </submittedName>
</protein>